<dbReference type="PANTHER" id="PTHR10394">
    <property type="entry name" value="40S RIBOSOMAL PROTEIN S8"/>
    <property type="match status" value="1"/>
</dbReference>
<name>A0A183PC05_9TREM</name>
<evidence type="ECO:0000256" key="2">
    <source>
        <dbReference type="ARBA" id="ARBA00022980"/>
    </source>
</evidence>
<proteinExistence type="inferred from homology"/>
<evidence type="ECO:0000313" key="4">
    <source>
        <dbReference type="EMBL" id="VDP59518.1"/>
    </source>
</evidence>
<keyword evidence="3" id="KW-0687">Ribonucleoprotein</keyword>
<comment type="similarity">
    <text evidence="1">Belongs to the eukaryotic ribosomal protein eS8 family.</text>
</comment>
<dbReference type="GO" id="GO:0006412">
    <property type="term" value="P:translation"/>
    <property type="evidence" value="ECO:0007669"/>
    <property type="project" value="InterPro"/>
</dbReference>
<dbReference type="GO" id="GO:1990904">
    <property type="term" value="C:ribonucleoprotein complex"/>
    <property type="evidence" value="ECO:0007669"/>
    <property type="project" value="UniProtKB-KW"/>
</dbReference>
<dbReference type="STRING" id="31246.A0A183PC05"/>
<reference evidence="4 5" key="1">
    <citation type="submission" date="2018-11" db="EMBL/GenBank/DDBJ databases">
        <authorList>
            <consortium name="Pathogen Informatics"/>
        </authorList>
    </citation>
    <scope>NUCLEOTIDE SEQUENCE [LARGE SCALE GENOMIC DNA]</scope>
    <source>
        <strain>Denwood</strain>
        <strain evidence="5">Zambia</strain>
    </source>
</reference>
<dbReference type="EMBL" id="UZAL01031901">
    <property type="protein sequence ID" value="VDP59518.1"/>
    <property type="molecule type" value="Genomic_DNA"/>
</dbReference>
<evidence type="ECO:0000313" key="5">
    <source>
        <dbReference type="Proteomes" id="UP000269396"/>
    </source>
</evidence>
<gene>
    <name evidence="4" type="ORF">SMTD_LOCUS11891</name>
</gene>
<dbReference type="GO" id="GO:0003735">
    <property type="term" value="F:structural constituent of ribosome"/>
    <property type="evidence" value="ECO:0007669"/>
    <property type="project" value="InterPro"/>
</dbReference>
<protein>
    <submittedName>
        <fullName evidence="4">Uncharacterized protein</fullName>
    </submittedName>
</protein>
<dbReference type="Pfam" id="PF01201">
    <property type="entry name" value="Ribosomal_S8e"/>
    <property type="match status" value="1"/>
</dbReference>
<evidence type="ECO:0000256" key="1">
    <source>
        <dbReference type="ARBA" id="ARBA00005257"/>
    </source>
</evidence>
<dbReference type="Proteomes" id="UP000269396">
    <property type="component" value="Unassembled WGS sequence"/>
</dbReference>
<dbReference type="AlphaFoldDB" id="A0A183PC05"/>
<organism evidence="4 5">
    <name type="scientific">Schistosoma mattheei</name>
    <dbReference type="NCBI Taxonomy" id="31246"/>
    <lineage>
        <taxon>Eukaryota</taxon>
        <taxon>Metazoa</taxon>
        <taxon>Spiralia</taxon>
        <taxon>Lophotrochozoa</taxon>
        <taxon>Platyhelminthes</taxon>
        <taxon>Trematoda</taxon>
        <taxon>Digenea</taxon>
        <taxon>Strigeidida</taxon>
        <taxon>Schistosomatoidea</taxon>
        <taxon>Schistosomatidae</taxon>
        <taxon>Schistosoma</taxon>
    </lineage>
</organism>
<dbReference type="InterPro" id="IPR001047">
    <property type="entry name" value="Ribosomal_eS8"/>
</dbReference>
<keyword evidence="5" id="KW-1185">Reference proteome</keyword>
<accession>A0A183PC05</accession>
<dbReference type="InterPro" id="IPR022309">
    <property type="entry name" value="Ribosomal_Se8/biogenesis_NSA2"/>
</dbReference>
<keyword evidence="2" id="KW-0689">Ribosomal protein</keyword>
<dbReference type="GO" id="GO:0005840">
    <property type="term" value="C:ribosome"/>
    <property type="evidence" value="ECO:0007669"/>
    <property type="project" value="UniProtKB-KW"/>
</dbReference>
<dbReference type="Gene3D" id="3.10.290.70">
    <property type="match status" value="1"/>
</dbReference>
<sequence length="242" mass="26510">MNQYQNEVYESSSPAPSLTDDQCSLIDEGYWHDNDLILAAELGKALLDRNRKLELALEKSKSIEQEKDAEIEEFLKASFSCLIPIYSSDGSSAAWVLLEIAFIKGLKLELAESEIAKKRKFELGRPAAMTKLGPKCVHTVRVRGENIKLCSMSLDQGNFNWPSQAISQKTKIIACERMPLAMNKASICANQILGLLDPYVGSLNSEIALTGLKMFSVGFDTELEVVTGGGSISISLVGDDIT</sequence>
<evidence type="ECO:0000256" key="3">
    <source>
        <dbReference type="ARBA" id="ARBA00023274"/>
    </source>
</evidence>